<evidence type="ECO:0000256" key="1">
    <source>
        <dbReference type="SAM" id="MobiDB-lite"/>
    </source>
</evidence>
<dbReference type="InterPro" id="IPR036280">
    <property type="entry name" value="Multihaem_cyt_sf"/>
</dbReference>
<dbReference type="EMBL" id="CP096574">
    <property type="protein sequence ID" value="UPU36729.1"/>
    <property type="molecule type" value="Genomic_DNA"/>
</dbReference>
<keyword evidence="3" id="KW-1185">Reference proteome</keyword>
<dbReference type="SUPFAM" id="SSF48695">
    <property type="entry name" value="Multiheme cytochromes"/>
    <property type="match status" value="1"/>
</dbReference>
<accession>A0ABY4LFI4</accession>
<evidence type="ECO:0000313" key="2">
    <source>
        <dbReference type="EMBL" id="UPU36729.1"/>
    </source>
</evidence>
<sequence>MGKVIVKNIRGMGWGAKACLIAMFTMLATVLLLQMKQAQDAQAAVAVQTQWSILGTGSTSTLPAMTLAKGAGSNRLLVVKVVAEYGTAITTFTPTVTYGGQTLTKIVATDTTSRQKVWFGYLKETGIAAATGTTPSITVSWNSTPSAGVGLSAAFYSNVDQTTPTTGSRAVASDTSATTPTSGTFNVTNGGTAIYGTNVNSTYTSTFASGYTEHFDTANSTLYVDAVASKPITATGTENPLPTWGTATRYGFAAIGLNPAVTTLGNGTIGTTANVAPGAASQKIDGFSLVTGSAGTTDTVTGLTVTSTNNAAIASMQIWNEAGTTQYFATVNNPGSDTWTFSGGTAIPVTNTAANYKILVTYKTRAAGAPSGNTATTARVTALTSGNVMAGSDTADTTLTLINTHNASTWGTNTATSTTITLNWTYGTPGQNVIIIRYAGAKTDTTKPVDGTTYGLGAAFGSGGTVRYVGNASSVPDSLGLVAGTTYYYKIFEYDSYTNYYNATDVWTAGLTPLSSDAVAPTVNAGFAATTPVNTLTVPITSFGATDNVGGSGVAGYMITTSSTAPLATDAAWTSTAPTSYTVAAAGTYTLYPWAKDGGGNVSPLYATPVTVVVDMTAPTVATFTVNTPSGSRNIPIAALTGTDVGTSVSRYLITTTSTQPAAGAAGWTATAPTTYTVASDGTYTLYPWVKDAAGNVSLVSGLTRTVVVDATAPTGLTAVSPVDTSTDQPLNVALQASTATDAGVGGVTYYFTITDGVSYNVNSGWIAANNWAPAGLGYGTTYTWQVRAKDSLGNQTALTTPMTFTTGAACVRNDPTLTLLTPTGGIASTISADGGTSVYNLKLINNDYGGCGATTFNLGVSDTDALDVFDPPTLGNSALTLPPGGQVTTTVTVKATVDHVGGMSKTRAFTVADANHAAVTTGDVQTTLNVVACTPKTPLLIVGPDSGYLNRGGTMKYTVTVKNTDSGAGCGAVTYNLAIPSETNSTDFNASSFSAPSLSLGSGQLGSVTLTVSAKATAAKNVINKTTVGVSAVSHTAPANKVVTSTVNNPMLHNSDSTSSTKWSANGGWGIPGARYGEFDCTTCHVEGGAATRNAKRVRETVTAPDTSKGQLPGAGQPINYRRAAGTSKTQPVPGWDGGATPRASSDKICEICHTYDAAGVSGTKAHPYSTAATLGNHFGTDGRDCIDCHKHGKGFGVAGLGCTGCHGTETATITPDNRYVVAPPRNASGLTGTLAGIGQVSNDPKVGAHQTHLQRLNGFSNYSTIDYTCQSCHGPLPTNFNHINSNSVPVFQGMATKNGAMSATYTGTKCNNTYCHNPAATGGTLLAANAGTAVFPSWTSANYVASGTKSVANCQVCHKVPGNTGFEPAGTHTGMNTDVTDCSGCHGHNGDGSGTVAGRRHMDGVKWGSGNCDSCHGYDVGTWAAAPERSGVPEGKGAHEKHIAYLKTRYNAVLTPASDAFGVGTSWTAVCGVCHNGASHNMGEAIPGTGRTISITPARNFGGTAVYNGIVGQSSSFKAKTCSNVDCHYKETPVWSSY</sequence>
<evidence type="ECO:0000313" key="3">
    <source>
        <dbReference type="Proteomes" id="UP000831485"/>
    </source>
</evidence>
<reference evidence="2" key="1">
    <citation type="submission" date="2022-04" db="EMBL/GenBank/DDBJ databases">
        <authorList>
            <person name="Liu G."/>
        </authorList>
    </citation>
    <scope>NUCLEOTIDE SEQUENCE</scope>
    <source>
        <strain evidence="2">RG22</strain>
    </source>
</reference>
<name>A0ABY4LFI4_9BACT</name>
<protein>
    <submittedName>
        <fullName evidence="2">Cytochrome C</fullName>
    </submittedName>
</protein>
<organism evidence="2 3">
    <name type="scientific">Geomonas paludis</name>
    <dbReference type="NCBI Taxonomy" id="2740185"/>
    <lineage>
        <taxon>Bacteria</taxon>
        <taxon>Pseudomonadati</taxon>
        <taxon>Thermodesulfobacteriota</taxon>
        <taxon>Desulfuromonadia</taxon>
        <taxon>Geobacterales</taxon>
        <taxon>Geobacteraceae</taxon>
        <taxon>Geomonas</taxon>
    </lineage>
</organism>
<gene>
    <name evidence="2" type="ORF">M1B72_03195</name>
</gene>
<dbReference type="RefSeq" id="WP_248646949.1">
    <property type="nucleotide sequence ID" value="NZ_CP096574.1"/>
</dbReference>
<feature type="region of interest" description="Disordered" evidence="1">
    <location>
        <begin position="1097"/>
        <end position="1119"/>
    </location>
</feature>
<dbReference type="Proteomes" id="UP000831485">
    <property type="component" value="Chromosome"/>
</dbReference>
<proteinExistence type="predicted"/>